<dbReference type="EMBL" id="LAZR01038917">
    <property type="protein sequence ID" value="KKL18314.1"/>
    <property type="molecule type" value="Genomic_DNA"/>
</dbReference>
<organism evidence="3">
    <name type="scientific">marine sediment metagenome</name>
    <dbReference type="NCBI Taxonomy" id="412755"/>
    <lineage>
        <taxon>unclassified sequences</taxon>
        <taxon>metagenomes</taxon>
        <taxon>ecological metagenomes</taxon>
    </lineage>
</organism>
<dbReference type="InterPro" id="IPR013783">
    <property type="entry name" value="Ig-like_fold"/>
</dbReference>
<dbReference type="GO" id="GO:0004553">
    <property type="term" value="F:hydrolase activity, hydrolyzing O-glycosyl compounds"/>
    <property type="evidence" value="ECO:0007669"/>
    <property type="project" value="InterPro"/>
</dbReference>
<name>A0A0F9B8P9_9ZZZZ</name>
<proteinExistence type="predicted"/>
<dbReference type="InterPro" id="IPR014756">
    <property type="entry name" value="Ig_E-set"/>
</dbReference>
<reference evidence="3" key="1">
    <citation type="journal article" date="2015" name="Nature">
        <title>Complex archaea that bridge the gap between prokaryotes and eukaryotes.</title>
        <authorList>
            <person name="Spang A."/>
            <person name="Saw J.H."/>
            <person name="Jorgensen S.L."/>
            <person name="Zaremba-Niedzwiedzka K."/>
            <person name="Martijn J."/>
            <person name="Lind A.E."/>
            <person name="van Eijk R."/>
            <person name="Schleper C."/>
            <person name="Guy L."/>
            <person name="Ettema T.J."/>
        </authorList>
    </citation>
    <scope>NUCLEOTIDE SEQUENCE</scope>
</reference>
<evidence type="ECO:0000256" key="1">
    <source>
        <dbReference type="SAM" id="MobiDB-lite"/>
    </source>
</evidence>
<feature type="non-terminal residue" evidence="3">
    <location>
        <position position="128"/>
    </location>
</feature>
<dbReference type="InterPro" id="IPR017853">
    <property type="entry name" value="GH"/>
</dbReference>
<dbReference type="AlphaFoldDB" id="A0A0F9B8P9"/>
<evidence type="ECO:0000313" key="3">
    <source>
        <dbReference type="EMBL" id="KKL18314.1"/>
    </source>
</evidence>
<protein>
    <recommendedName>
        <fullName evidence="2">Glycoside hydrolase family 13 N-terminal domain-containing protein</fullName>
    </recommendedName>
</protein>
<gene>
    <name evidence="3" type="ORF">LCGC14_2476770</name>
</gene>
<dbReference type="SUPFAM" id="SSF51445">
    <property type="entry name" value="(Trans)glycosidases"/>
    <property type="match status" value="1"/>
</dbReference>
<comment type="caution">
    <text evidence="3">The sequence shown here is derived from an EMBL/GenBank/DDBJ whole genome shotgun (WGS) entry which is preliminary data.</text>
</comment>
<dbReference type="CDD" id="cd02853">
    <property type="entry name" value="E_set_MTHase_like_N"/>
    <property type="match status" value="1"/>
</dbReference>
<evidence type="ECO:0000259" key="2">
    <source>
        <dbReference type="Pfam" id="PF02922"/>
    </source>
</evidence>
<dbReference type="InterPro" id="IPR004193">
    <property type="entry name" value="Glyco_hydro_13_N"/>
</dbReference>
<accession>A0A0F9B8P9</accession>
<feature type="region of interest" description="Disordered" evidence="1">
    <location>
        <begin position="73"/>
        <end position="93"/>
    </location>
</feature>
<dbReference type="SUPFAM" id="SSF81296">
    <property type="entry name" value="E set domains"/>
    <property type="match status" value="1"/>
</dbReference>
<dbReference type="GO" id="GO:0005975">
    <property type="term" value="P:carbohydrate metabolic process"/>
    <property type="evidence" value="ECO:0007669"/>
    <property type="project" value="InterPro"/>
</dbReference>
<sequence length="128" mass="14099">MPKGKPGPGAYIPDDGGVCFRLWAPLCTCVSLVITGETETVIPMKETSPGQAGWFECRTKKARAGTRYLFELDGGQRRPDPASQYQPEGVHGPSEVVDQSAFGWEDGGWENLPLEDYIFYELHVGTFT</sequence>
<dbReference type="Pfam" id="PF02922">
    <property type="entry name" value="CBM_48"/>
    <property type="match status" value="1"/>
</dbReference>
<dbReference type="Gene3D" id="2.60.40.10">
    <property type="entry name" value="Immunoglobulins"/>
    <property type="match status" value="1"/>
</dbReference>
<feature type="domain" description="Glycoside hydrolase family 13 N-terminal" evidence="2">
    <location>
        <begin position="13"/>
        <end position="76"/>
    </location>
</feature>